<proteinExistence type="predicted"/>
<accession>A0A7G7CRB3</accession>
<dbReference type="SMART" id="SM00382">
    <property type="entry name" value="AAA"/>
    <property type="match status" value="1"/>
</dbReference>
<dbReference type="Gene3D" id="3.40.50.300">
    <property type="entry name" value="P-loop containing nucleotide triphosphate hydrolases"/>
    <property type="match status" value="1"/>
</dbReference>
<dbReference type="PROSITE" id="PS00211">
    <property type="entry name" value="ABC_TRANSPORTER_1"/>
    <property type="match status" value="1"/>
</dbReference>
<dbReference type="GO" id="GO:0015421">
    <property type="term" value="F:ABC-type oligopeptide transporter activity"/>
    <property type="evidence" value="ECO:0007669"/>
    <property type="project" value="TreeGrafter"/>
</dbReference>
<evidence type="ECO:0000259" key="10">
    <source>
        <dbReference type="PROSITE" id="PS50893"/>
    </source>
</evidence>
<evidence type="ECO:0000256" key="1">
    <source>
        <dbReference type="ARBA" id="ARBA00004651"/>
    </source>
</evidence>
<evidence type="ECO:0000259" key="11">
    <source>
        <dbReference type="PROSITE" id="PS50929"/>
    </source>
</evidence>
<dbReference type="GO" id="GO:0005886">
    <property type="term" value="C:plasma membrane"/>
    <property type="evidence" value="ECO:0007669"/>
    <property type="project" value="UniProtKB-SubCell"/>
</dbReference>
<keyword evidence="3" id="KW-1003">Cell membrane</keyword>
<dbReference type="InterPro" id="IPR011527">
    <property type="entry name" value="ABC1_TM_dom"/>
</dbReference>
<dbReference type="AlphaFoldDB" id="A0A7G7CRB3"/>
<dbReference type="InterPro" id="IPR027417">
    <property type="entry name" value="P-loop_NTPase"/>
</dbReference>
<dbReference type="SUPFAM" id="SSF52540">
    <property type="entry name" value="P-loop containing nucleoside triphosphate hydrolases"/>
    <property type="match status" value="1"/>
</dbReference>
<comment type="subcellular location">
    <subcellularLocation>
        <location evidence="1">Cell membrane</location>
        <topology evidence="1">Multi-pass membrane protein</topology>
    </subcellularLocation>
</comment>
<dbReference type="KEGG" id="cik:H0194_03805"/>
<dbReference type="SUPFAM" id="SSF90123">
    <property type="entry name" value="ABC transporter transmembrane region"/>
    <property type="match status" value="1"/>
</dbReference>
<evidence type="ECO:0000256" key="7">
    <source>
        <dbReference type="ARBA" id="ARBA00022989"/>
    </source>
</evidence>
<feature type="domain" description="ABC transmembrane type-1" evidence="11">
    <location>
        <begin position="19"/>
        <end position="301"/>
    </location>
</feature>
<dbReference type="PROSITE" id="PS50893">
    <property type="entry name" value="ABC_TRANSPORTER_2"/>
    <property type="match status" value="1"/>
</dbReference>
<dbReference type="Pfam" id="PF00664">
    <property type="entry name" value="ABC_membrane"/>
    <property type="match status" value="1"/>
</dbReference>
<dbReference type="GO" id="GO:0005524">
    <property type="term" value="F:ATP binding"/>
    <property type="evidence" value="ECO:0007669"/>
    <property type="project" value="UniProtKB-KW"/>
</dbReference>
<keyword evidence="2" id="KW-0813">Transport</keyword>
<dbReference type="GO" id="GO:0016887">
    <property type="term" value="F:ATP hydrolysis activity"/>
    <property type="evidence" value="ECO:0007669"/>
    <property type="project" value="InterPro"/>
</dbReference>
<dbReference type="Gene3D" id="1.20.1560.10">
    <property type="entry name" value="ABC transporter type 1, transmembrane domain"/>
    <property type="match status" value="1"/>
</dbReference>
<dbReference type="PANTHER" id="PTHR43394:SF1">
    <property type="entry name" value="ATP-BINDING CASSETTE SUB-FAMILY B MEMBER 10, MITOCHONDRIAL"/>
    <property type="match status" value="1"/>
</dbReference>
<dbReference type="EMBL" id="CP059404">
    <property type="protein sequence ID" value="QNE90129.1"/>
    <property type="molecule type" value="Genomic_DNA"/>
</dbReference>
<feature type="transmembrane region" description="Helical" evidence="9">
    <location>
        <begin position="238"/>
        <end position="261"/>
    </location>
</feature>
<feature type="transmembrane region" description="Helical" evidence="9">
    <location>
        <begin position="134"/>
        <end position="152"/>
    </location>
</feature>
<evidence type="ECO:0000256" key="2">
    <source>
        <dbReference type="ARBA" id="ARBA00022448"/>
    </source>
</evidence>
<dbReference type="Proteomes" id="UP000515743">
    <property type="component" value="Chromosome"/>
</dbReference>
<feature type="domain" description="ABC transporter" evidence="10">
    <location>
        <begin position="335"/>
        <end position="565"/>
    </location>
</feature>
<dbReference type="CDD" id="cd18548">
    <property type="entry name" value="ABC_6TM_Tm287_like"/>
    <property type="match status" value="1"/>
</dbReference>
<keyword evidence="6 12" id="KW-0067">ATP-binding</keyword>
<dbReference type="PANTHER" id="PTHR43394">
    <property type="entry name" value="ATP-DEPENDENT PERMEASE MDL1, MITOCHONDRIAL"/>
    <property type="match status" value="1"/>
</dbReference>
<keyword evidence="4 9" id="KW-0812">Transmembrane</keyword>
<dbReference type="InterPro" id="IPR017871">
    <property type="entry name" value="ABC_transporter-like_CS"/>
</dbReference>
<evidence type="ECO:0000256" key="4">
    <source>
        <dbReference type="ARBA" id="ARBA00022692"/>
    </source>
</evidence>
<feature type="transmembrane region" description="Helical" evidence="9">
    <location>
        <begin position="16"/>
        <end position="35"/>
    </location>
</feature>
<dbReference type="PROSITE" id="PS50929">
    <property type="entry name" value="ABC_TM1F"/>
    <property type="match status" value="1"/>
</dbReference>
<evidence type="ECO:0000256" key="5">
    <source>
        <dbReference type="ARBA" id="ARBA00022741"/>
    </source>
</evidence>
<keyword evidence="5" id="KW-0547">Nucleotide-binding</keyword>
<dbReference type="InterPro" id="IPR036640">
    <property type="entry name" value="ABC1_TM_sf"/>
</dbReference>
<dbReference type="InterPro" id="IPR003439">
    <property type="entry name" value="ABC_transporter-like_ATP-bd"/>
</dbReference>
<organism evidence="12 13">
    <name type="scientific">Corynebacterium incognita</name>
    <dbReference type="NCBI Taxonomy" id="2754725"/>
    <lineage>
        <taxon>Bacteria</taxon>
        <taxon>Bacillati</taxon>
        <taxon>Actinomycetota</taxon>
        <taxon>Actinomycetes</taxon>
        <taxon>Mycobacteriales</taxon>
        <taxon>Corynebacteriaceae</taxon>
        <taxon>Corynebacterium</taxon>
    </lineage>
</organism>
<dbReference type="InterPro" id="IPR003593">
    <property type="entry name" value="AAA+_ATPase"/>
</dbReference>
<sequence>MDFLRLIFSRSHQYRGALVAIVVLQTISTIATLYLPSLNARIIDEGVSRGDVPFIWRMGGIMLAVAFVQVISACIAVWFGARTSMGTGRDIRRDVFARVTSFSAEDTGHFGAGTLITRGTNDVQQVQMTYMMMLNFMVQTPIMMVGGVIMAIKEDPGMSWLVLVSVLVLLAAVGVLIAMLMPLFQGQQSNIDAINSVLREQLAGIRVVRAFTREEHETARFETANAELTRLSVKIGNLFVLLFPVIMLILNLATGAVMWFGGHRVDAGDVEVGALTAFLQYLLQILAAVMMGAFMAMMLPRALVCAKRITEVLQREPAIVEPTTPIIPEREAGVVEFDHVTFTYPGAEEPVLKDITFTAEPGRTTAIIGSTGAGKTTLLGLIPRLYTASAGTVRLDGVDVTDMAHRDVVKRVSLVPQKPYLFSGTVRSNLAYANPQATEEDMWAALRTAQASFVTDLDMPISQGGTNVSGGQRQRLSIARMLVARPKVYLFDDSFSALDMSTDAKLRAALKPVVADATMIVVAQRVSSIMDADDILVMEAGEIIARGTHEELLHTSPTYRDIVSSQVDSQLEAQEN</sequence>
<evidence type="ECO:0000256" key="9">
    <source>
        <dbReference type="SAM" id="Phobius"/>
    </source>
</evidence>
<gene>
    <name evidence="12" type="ORF">H0194_03805</name>
</gene>
<dbReference type="FunFam" id="3.40.50.300:FF:000854">
    <property type="entry name" value="Multidrug ABC transporter ATP-binding protein"/>
    <property type="match status" value="1"/>
</dbReference>
<dbReference type="RefSeq" id="WP_185176502.1">
    <property type="nucleotide sequence ID" value="NZ_CP059404.1"/>
</dbReference>
<evidence type="ECO:0000256" key="8">
    <source>
        <dbReference type="ARBA" id="ARBA00023136"/>
    </source>
</evidence>
<feature type="transmembrane region" description="Helical" evidence="9">
    <location>
        <begin position="281"/>
        <end position="299"/>
    </location>
</feature>
<dbReference type="FunFam" id="1.20.1560.10:FF:000040">
    <property type="entry name" value="Multidrug ABC transporter ATP-binding protein"/>
    <property type="match status" value="1"/>
</dbReference>
<evidence type="ECO:0000256" key="3">
    <source>
        <dbReference type="ARBA" id="ARBA00022475"/>
    </source>
</evidence>
<feature type="transmembrane region" description="Helical" evidence="9">
    <location>
        <begin position="158"/>
        <end position="181"/>
    </location>
</feature>
<dbReference type="InterPro" id="IPR039421">
    <property type="entry name" value="Type_1_exporter"/>
</dbReference>
<evidence type="ECO:0000313" key="13">
    <source>
        <dbReference type="Proteomes" id="UP000515743"/>
    </source>
</evidence>
<keyword evidence="8 9" id="KW-0472">Membrane</keyword>
<name>A0A7G7CRB3_9CORY</name>
<evidence type="ECO:0000256" key="6">
    <source>
        <dbReference type="ARBA" id="ARBA00022840"/>
    </source>
</evidence>
<keyword evidence="7 9" id="KW-1133">Transmembrane helix</keyword>
<reference evidence="12 13" key="1">
    <citation type="submission" date="2020-07" db="EMBL/GenBank/DDBJ databases">
        <title>Complete genome and description of Corynebacterium incognita strain Marseille-Q3630 sp. nov.</title>
        <authorList>
            <person name="Boxberger M."/>
        </authorList>
    </citation>
    <scope>NUCLEOTIDE SEQUENCE [LARGE SCALE GENOMIC DNA]</scope>
    <source>
        <strain evidence="12 13">Marseille-Q3630</strain>
    </source>
</reference>
<evidence type="ECO:0000313" key="12">
    <source>
        <dbReference type="EMBL" id="QNE90129.1"/>
    </source>
</evidence>
<keyword evidence="13" id="KW-1185">Reference proteome</keyword>
<protein>
    <submittedName>
        <fullName evidence="12">ABC transporter ATP-binding protein</fullName>
    </submittedName>
</protein>
<feature type="transmembrane region" description="Helical" evidence="9">
    <location>
        <begin position="55"/>
        <end position="79"/>
    </location>
</feature>
<dbReference type="Pfam" id="PF00005">
    <property type="entry name" value="ABC_tran"/>
    <property type="match status" value="1"/>
</dbReference>